<feature type="transmembrane region" description="Helical" evidence="7">
    <location>
        <begin position="339"/>
        <end position="357"/>
    </location>
</feature>
<keyword evidence="10" id="KW-1185">Reference proteome</keyword>
<reference evidence="9" key="1">
    <citation type="submission" date="2022-01" db="EMBL/GenBank/DDBJ databases">
        <authorList>
            <person name="King R."/>
        </authorList>
    </citation>
    <scope>NUCLEOTIDE SEQUENCE</scope>
</reference>
<protein>
    <recommendedName>
        <fullName evidence="8">EF-hand domain-containing protein</fullName>
    </recommendedName>
</protein>
<evidence type="ECO:0000256" key="1">
    <source>
        <dbReference type="ARBA" id="ARBA00004141"/>
    </source>
</evidence>
<name>A0A9N9XR26_PHYSR</name>
<feature type="domain" description="EF-hand" evidence="8">
    <location>
        <begin position="60"/>
        <end position="95"/>
    </location>
</feature>
<comment type="similarity">
    <text evidence="2">Belongs to the peptidase S54 family.</text>
</comment>
<dbReference type="InterPro" id="IPR018247">
    <property type="entry name" value="EF_Hand_1_Ca_BS"/>
</dbReference>
<feature type="domain" description="EF-hand" evidence="8">
    <location>
        <begin position="23"/>
        <end position="58"/>
    </location>
</feature>
<dbReference type="AlphaFoldDB" id="A0A9N9XR26"/>
<evidence type="ECO:0000313" key="10">
    <source>
        <dbReference type="Proteomes" id="UP001153712"/>
    </source>
</evidence>
<dbReference type="Pfam" id="PF13499">
    <property type="entry name" value="EF-hand_7"/>
    <property type="match status" value="1"/>
</dbReference>
<evidence type="ECO:0000259" key="8">
    <source>
        <dbReference type="PROSITE" id="PS50222"/>
    </source>
</evidence>
<dbReference type="Pfam" id="PF01694">
    <property type="entry name" value="Rhomboid"/>
    <property type="match status" value="1"/>
</dbReference>
<comment type="subcellular location">
    <subcellularLocation>
        <location evidence="1">Membrane</location>
        <topology evidence="1">Multi-pass membrane protein</topology>
    </subcellularLocation>
</comment>
<evidence type="ECO:0000256" key="6">
    <source>
        <dbReference type="ARBA" id="ARBA00023136"/>
    </source>
</evidence>
<proteinExistence type="inferred from homology"/>
<accession>A0A9N9XR26</accession>
<evidence type="ECO:0000256" key="4">
    <source>
        <dbReference type="ARBA" id="ARBA00022837"/>
    </source>
</evidence>
<dbReference type="Gene3D" id="1.10.238.10">
    <property type="entry name" value="EF-hand"/>
    <property type="match status" value="1"/>
</dbReference>
<keyword evidence="3 7" id="KW-0812">Transmembrane</keyword>
<dbReference type="GO" id="GO:0016020">
    <property type="term" value="C:membrane"/>
    <property type="evidence" value="ECO:0007669"/>
    <property type="project" value="UniProtKB-SubCell"/>
</dbReference>
<sequence>MPEIALEIEDSHERCQCDRDSDDVYRYFQSVFKLVDTNKDGYISVRELKEFLDANEHANVPEKIVKVVYRKFDANKDQKLELDEFLDMLTDDDFKSAFGKVAQGILKFVAPSKTGPGRGHLILQRTITNTGMYEKQIKWNVYQLGLASIALLQVVLFYVNRSLITGTKDKGGLYDALKFDPCRKLQVYRYISYIFVHSSEVHLYGNVVVQVLIGVPLEMVHSWRMMVIYFGGGVAGAVMHSVCSRGVGLIGSSGAVYSFYTAHISAVIMNWREMINPAMHLLIFGIIVLFECVYKMLTSDSDHWRNVGYFSHLGGALTGLLLGVLVLRNLRETEREKLLWHACCVALGLLALVLVFLDVCLPTDCVVVEASNMSYS</sequence>
<dbReference type="SMART" id="SM00054">
    <property type="entry name" value="EFh"/>
    <property type="match status" value="2"/>
</dbReference>
<dbReference type="GO" id="GO:0005509">
    <property type="term" value="F:calcium ion binding"/>
    <property type="evidence" value="ECO:0007669"/>
    <property type="project" value="InterPro"/>
</dbReference>
<feature type="transmembrane region" description="Helical" evidence="7">
    <location>
        <begin position="141"/>
        <end position="159"/>
    </location>
</feature>
<dbReference type="InterPro" id="IPR035952">
    <property type="entry name" value="Rhomboid-like_sf"/>
</dbReference>
<dbReference type="InterPro" id="IPR011992">
    <property type="entry name" value="EF-hand-dom_pair"/>
</dbReference>
<feature type="transmembrane region" description="Helical" evidence="7">
    <location>
        <begin position="201"/>
        <end position="220"/>
    </location>
</feature>
<dbReference type="EMBL" id="OU900097">
    <property type="protein sequence ID" value="CAG9861705.1"/>
    <property type="molecule type" value="Genomic_DNA"/>
</dbReference>
<gene>
    <name evidence="9" type="ORF">PHYEVI_LOCUS8035</name>
</gene>
<dbReference type="SUPFAM" id="SSF144091">
    <property type="entry name" value="Rhomboid-like"/>
    <property type="match status" value="1"/>
</dbReference>
<dbReference type="PANTHER" id="PTHR45840">
    <property type="entry name" value="RHOMBOID-RELATED PROTEIN"/>
    <property type="match status" value="1"/>
</dbReference>
<dbReference type="PROSITE" id="PS00018">
    <property type="entry name" value="EF_HAND_1"/>
    <property type="match status" value="2"/>
</dbReference>
<dbReference type="InterPro" id="IPR051739">
    <property type="entry name" value="Rhomboid_IM_Serine_Proteases"/>
</dbReference>
<feature type="transmembrane region" description="Helical" evidence="7">
    <location>
        <begin position="227"/>
        <end position="248"/>
    </location>
</feature>
<dbReference type="CDD" id="cd00051">
    <property type="entry name" value="EFh"/>
    <property type="match status" value="1"/>
</dbReference>
<dbReference type="SUPFAM" id="SSF47473">
    <property type="entry name" value="EF-hand"/>
    <property type="match status" value="1"/>
</dbReference>
<evidence type="ECO:0000256" key="7">
    <source>
        <dbReference type="SAM" id="Phobius"/>
    </source>
</evidence>
<feature type="transmembrane region" description="Helical" evidence="7">
    <location>
        <begin position="309"/>
        <end position="327"/>
    </location>
</feature>
<keyword evidence="5 7" id="KW-1133">Transmembrane helix</keyword>
<dbReference type="PROSITE" id="PS50222">
    <property type="entry name" value="EF_HAND_2"/>
    <property type="match status" value="2"/>
</dbReference>
<dbReference type="InterPro" id="IPR022764">
    <property type="entry name" value="Peptidase_S54_rhomboid_dom"/>
</dbReference>
<evidence type="ECO:0000256" key="5">
    <source>
        <dbReference type="ARBA" id="ARBA00022989"/>
    </source>
</evidence>
<feature type="transmembrane region" description="Helical" evidence="7">
    <location>
        <begin position="278"/>
        <end position="297"/>
    </location>
</feature>
<feature type="transmembrane region" description="Helical" evidence="7">
    <location>
        <begin position="254"/>
        <end position="271"/>
    </location>
</feature>
<dbReference type="PANTHER" id="PTHR45840:SF8">
    <property type="entry name" value="RHOMBOID PROTEASE"/>
    <property type="match status" value="1"/>
</dbReference>
<evidence type="ECO:0000256" key="2">
    <source>
        <dbReference type="ARBA" id="ARBA00009045"/>
    </source>
</evidence>
<evidence type="ECO:0000256" key="3">
    <source>
        <dbReference type="ARBA" id="ARBA00022692"/>
    </source>
</evidence>
<dbReference type="InterPro" id="IPR002048">
    <property type="entry name" value="EF_hand_dom"/>
</dbReference>
<keyword evidence="4" id="KW-0106">Calcium</keyword>
<dbReference type="GO" id="GO:0004252">
    <property type="term" value="F:serine-type endopeptidase activity"/>
    <property type="evidence" value="ECO:0007669"/>
    <property type="project" value="InterPro"/>
</dbReference>
<keyword evidence="6 7" id="KW-0472">Membrane</keyword>
<dbReference type="OrthoDB" id="418595at2759"/>
<evidence type="ECO:0000313" key="9">
    <source>
        <dbReference type="EMBL" id="CAG9861705.1"/>
    </source>
</evidence>
<dbReference type="Gene3D" id="1.20.1540.10">
    <property type="entry name" value="Rhomboid-like"/>
    <property type="match status" value="1"/>
</dbReference>
<dbReference type="Proteomes" id="UP001153712">
    <property type="component" value="Chromosome 4"/>
</dbReference>
<organism evidence="9 10">
    <name type="scientific">Phyllotreta striolata</name>
    <name type="common">Striped flea beetle</name>
    <name type="synonym">Crioceris striolata</name>
    <dbReference type="NCBI Taxonomy" id="444603"/>
    <lineage>
        <taxon>Eukaryota</taxon>
        <taxon>Metazoa</taxon>
        <taxon>Ecdysozoa</taxon>
        <taxon>Arthropoda</taxon>
        <taxon>Hexapoda</taxon>
        <taxon>Insecta</taxon>
        <taxon>Pterygota</taxon>
        <taxon>Neoptera</taxon>
        <taxon>Endopterygota</taxon>
        <taxon>Coleoptera</taxon>
        <taxon>Polyphaga</taxon>
        <taxon>Cucujiformia</taxon>
        <taxon>Chrysomeloidea</taxon>
        <taxon>Chrysomelidae</taxon>
        <taxon>Galerucinae</taxon>
        <taxon>Alticini</taxon>
        <taxon>Phyllotreta</taxon>
    </lineage>
</organism>